<keyword evidence="2" id="KW-0963">Cytoplasm</keyword>
<dbReference type="AlphaFoldDB" id="A0A0B7AVV6"/>
<keyword evidence="7" id="KW-0966">Cell projection</keyword>
<organism evidence="10">
    <name type="scientific">Arion vulgaris</name>
    <dbReference type="NCBI Taxonomy" id="1028688"/>
    <lineage>
        <taxon>Eukaryota</taxon>
        <taxon>Metazoa</taxon>
        <taxon>Spiralia</taxon>
        <taxon>Lophotrochozoa</taxon>
        <taxon>Mollusca</taxon>
        <taxon>Gastropoda</taxon>
        <taxon>Heterobranchia</taxon>
        <taxon>Euthyneura</taxon>
        <taxon>Panpulmonata</taxon>
        <taxon>Eupulmonata</taxon>
        <taxon>Stylommatophora</taxon>
        <taxon>Helicina</taxon>
        <taxon>Arionoidea</taxon>
        <taxon>Arionidae</taxon>
        <taxon>Arion</taxon>
    </lineage>
</organism>
<dbReference type="GO" id="GO:0005930">
    <property type="term" value="C:axoneme"/>
    <property type="evidence" value="ECO:0007669"/>
    <property type="project" value="UniProtKB-SubCell"/>
</dbReference>
<proteinExistence type="inferred from homology"/>
<keyword evidence="6" id="KW-0206">Cytoskeleton</keyword>
<comment type="subcellular location">
    <subcellularLocation>
        <location evidence="1">Cytoplasm</location>
        <location evidence="1">Cytoskeleton</location>
        <location evidence="1">Cilium axoneme</location>
    </subcellularLocation>
</comment>
<evidence type="ECO:0000256" key="1">
    <source>
        <dbReference type="ARBA" id="ARBA00004430"/>
    </source>
</evidence>
<dbReference type="PANTHER" id="PTHR14885:SF1">
    <property type="entry name" value="CILIA- AND FLAGELLA-ASSOCIATED PROTEIN 43"/>
    <property type="match status" value="1"/>
</dbReference>
<dbReference type="SUPFAM" id="SSF50978">
    <property type="entry name" value="WD40 repeat-like"/>
    <property type="match status" value="1"/>
</dbReference>
<dbReference type="Gene3D" id="2.130.10.10">
    <property type="entry name" value="YVTN repeat-like/Quinoprotein amine dehydrogenase"/>
    <property type="match status" value="2"/>
</dbReference>
<dbReference type="PANTHER" id="PTHR14885">
    <property type="entry name" value="CILIA- AND FLAGELLA-ASSOCIATED PROTEIN 43-RELATED"/>
    <property type="match status" value="1"/>
</dbReference>
<evidence type="ECO:0000256" key="2">
    <source>
        <dbReference type="ARBA" id="ARBA00022490"/>
    </source>
</evidence>
<dbReference type="GO" id="GO:0060271">
    <property type="term" value="P:cilium assembly"/>
    <property type="evidence" value="ECO:0007669"/>
    <property type="project" value="TreeGrafter"/>
</dbReference>
<comment type="similarity">
    <text evidence="8">Belongs to the CFAP43 family.</text>
</comment>
<protein>
    <recommendedName>
        <fullName evidence="9">Cilia- and flagella-associated protein 43</fullName>
    </recommendedName>
</protein>
<accession>A0A0B7AVV6</accession>
<evidence type="ECO:0000256" key="9">
    <source>
        <dbReference type="ARBA" id="ARBA00023662"/>
    </source>
</evidence>
<feature type="non-terminal residue" evidence="10">
    <location>
        <position position="1"/>
    </location>
</feature>
<gene>
    <name evidence="10" type="primary">ORF140167</name>
</gene>
<dbReference type="InterPro" id="IPR015943">
    <property type="entry name" value="WD40/YVTN_repeat-like_dom_sf"/>
</dbReference>
<keyword evidence="5" id="KW-0175">Coiled coil</keyword>
<sequence length="411" mass="44746">NYVEGTKLARVDIAKDPIKCLSFNKLNWRQICLITDASIILWNVEQCDAKSLILPQKILLPPMKPNESAAVKSEESSDDLLSEKRSKKISKYTIDIPESAVAGLIGEEVEQLNVIKDSTLRVRPISILWMPTGDFFVGCEDGQLFKVDTDHSKIKYIHYPSVQTKGNPTNDNLPTSTDLEENGNNLVPTSSCLKPGALQCLAINLAGVHAAGTDGVIRTLDISEEGIKVREEIVVNYPITALTFSPNYQTLAWGSPNGTIEYCNSGIISSRTILLSVHHGNFVGVGGLPLGTDCAVSIREDGLLQVWKMTDGTFLAEFNIGEPAESLACSRIAQYAVAGTKTGSLCFIDLTTLQKPRLITKLKLFRQPVQHLLFNGDTGNILFVASNVSSVFIVDARATANFSVLGYLSLS</sequence>
<keyword evidence="4" id="KW-0677">Repeat</keyword>
<dbReference type="InterPro" id="IPR036322">
    <property type="entry name" value="WD40_repeat_dom_sf"/>
</dbReference>
<evidence type="ECO:0000256" key="3">
    <source>
        <dbReference type="ARBA" id="ARBA00022574"/>
    </source>
</evidence>
<evidence type="ECO:0000256" key="7">
    <source>
        <dbReference type="ARBA" id="ARBA00023273"/>
    </source>
</evidence>
<reference evidence="10" key="1">
    <citation type="submission" date="2014-12" db="EMBL/GenBank/DDBJ databases">
        <title>Insight into the proteome of Arion vulgaris.</title>
        <authorList>
            <person name="Aradska J."/>
            <person name="Bulat T."/>
            <person name="Smidak R."/>
            <person name="Sarate P."/>
            <person name="Gangsoo J."/>
            <person name="Sialana F."/>
            <person name="Bilban M."/>
            <person name="Lubec G."/>
        </authorList>
    </citation>
    <scope>NUCLEOTIDE SEQUENCE</scope>
    <source>
        <tissue evidence="10">Skin</tissue>
    </source>
</reference>
<keyword evidence="3" id="KW-0853">WD repeat</keyword>
<evidence type="ECO:0000256" key="8">
    <source>
        <dbReference type="ARBA" id="ARBA00023605"/>
    </source>
</evidence>
<evidence type="ECO:0000256" key="6">
    <source>
        <dbReference type="ARBA" id="ARBA00023212"/>
    </source>
</evidence>
<evidence type="ECO:0000313" key="10">
    <source>
        <dbReference type="EMBL" id="CEK84000.1"/>
    </source>
</evidence>
<evidence type="ECO:0000256" key="5">
    <source>
        <dbReference type="ARBA" id="ARBA00023054"/>
    </source>
</evidence>
<feature type="non-terminal residue" evidence="10">
    <location>
        <position position="411"/>
    </location>
</feature>
<dbReference type="GO" id="GO:0003341">
    <property type="term" value="P:cilium movement"/>
    <property type="evidence" value="ECO:0007669"/>
    <property type="project" value="UniProtKB-ARBA"/>
</dbReference>
<evidence type="ECO:0000256" key="4">
    <source>
        <dbReference type="ARBA" id="ARBA00022737"/>
    </source>
</evidence>
<name>A0A0B7AVV6_9EUPU</name>
<dbReference type="EMBL" id="HACG01037135">
    <property type="protein sequence ID" value="CEK84000.1"/>
    <property type="molecule type" value="Transcribed_RNA"/>
</dbReference>